<keyword evidence="1" id="KW-0547">Nucleotide-binding</keyword>
<evidence type="ECO:0000256" key="2">
    <source>
        <dbReference type="ARBA" id="ARBA00022840"/>
    </source>
</evidence>
<dbReference type="EMBL" id="SOZE01000042">
    <property type="protein sequence ID" value="TFF33573.1"/>
    <property type="molecule type" value="Genomic_DNA"/>
</dbReference>
<proteinExistence type="predicted"/>
<dbReference type="Gene3D" id="3.40.50.300">
    <property type="entry name" value="P-loop containing nucleotide triphosphate hydrolases"/>
    <property type="match status" value="1"/>
</dbReference>
<name>A0A4Y8S3Q2_9SPHI</name>
<feature type="domain" description="Zeta toxin" evidence="3">
    <location>
        <begin position="45"/>
        <end position="106"/>
    </location>
</feature>
<evidence type="ECO:0000313" key="4">
    <source>
        <dbReference type="EMBL" id="TFF33573.1"/>
    </source>
</evidence>
<dbReference type="GO" id="GO:0016301">
    <property type="term" value="F:kinase activity"/>
    <property type="evidence" value="ECO:0007669"/>
    <property type="project" value="InterPro"/>
</dbReference>
<dbReference type="InterPro" id="IPR027417">
    <property type="entry name" value="P-loop_NTPase"/>
</dbReference>
<dbReference type="RefSeq" id="WP_133236155.1">
    <property type="nucleotide sequence ID" value="NZ_SOZE01000042.1"/>
</dbReference>
<dbReference type="Pfam" id="PF06414">
    <property type="entry name" value="Zeta_toxin"/>
    <property type="match status" value="1"/>
</dbReference>
<dbReference type="Proteomes" id="UP000297540">
    <property type="component" value="Unassembled WGS sequence"/>
</dbReference>
<evidence type="ECO:0000313" key="5">
    <source>
        <dbReference type="Proteomes" id="UP000297540"/>
    </source>
</evidence>
<evidence type="ECO:0000256" key="1">
    <source>
        <dbReference type="ARBA" id="ARBA00022741"/>
    </source>
</evidence>
<gene>
    <name evidence="4" type="ORF">E2R66_25190</name>
</gene>
<accession>A0A4Y8S3Q2</accession>
<dbReference type="PANTHER" id="PTHR39206">
    <property type="entry name" value="SLL8004 PROTEIN"/>
    <property type="match status" value="1"/>
</dbReference>
<organism evidence="4 5">
    <name type="scientific">Mucilaginibacter psychrotolerans</name>
    <dbReference type="NCBI Taxonomy" id="1524096"/>
    <lineage>
        <taxon>Bacteria</taxon>
        <taxon>Pseudomonadati</taxon>
        <taxon>Bacteroidota</taxon>
        <taxon>Sphingobacteriia</taxon>
        <taxon>Sphingobacteriales</taxon>
        <taxon>Sphingobacteriaceae</taxon>
        <taxon>Mucilaginibacter</taxon>
    </lineage>
</organism>
<dbReference type="AlphaFoldDB" id="A0A4Y8S3Q2"/>
<dbReference type="OrthoDB" id="9791543at2"/>
<dbReference type="GO" id="GO:0005524">
    <property type="term" value="F:ATP binding"/>
    <property type="evidence" value="ECO:0007669"/>
    <property type="project" value="UniProtKB-KW"/>
</dbReference>
<keyword evidence="5" id="KW-1185">Reference proteome</keyword>
<dbReference type="InterPro" id="IPR010488">
    <property type="entry name" value="Zeta_toxin_domain"/>
</dbReference>
<sequence>MAKPELIFVSGCNAAGKSTFIRTRLNELENFVVLMTDVYKGRTKEMAYQAILNGKSVLLETVFNDGSFSSIVDAARNAGYKTSLIVLFLDNPEQSFNRVASRTIKQDGLIISRGNIRINFNESFKNIAQYFFYFDRSDFIYTGESGQNELIMSFKKGELSSYRASELAYPPKFAEYSYRRERMNEEAYKIIIANKDFTSRSNTHT</sequence>
<comment type="caution">
    <text evidence="4">The sequence shown here is derived from an EMBL/GenBank/DDBJ whole genome shotgun (WGS) entry which is preliminary data.</text>
</comment>
<protein>
    <recommendedName>
        <fullName evidence="3">Zeta toxin domain-containing protein</fullName>
    </recommendedName>
</protein>
<keyword evidence="2" id="KW-0067">ATP-binding</keyword>
<dbReference type="SUPFAM" id="SSF52540">
    <property type="entry name" value="P-loop containing nucleoside triphosphate hydrolases"/>
    <property type="match status" value="1"/>
</dbReference>
<dbReference type="PANTHER" id="PTHR39206:SF1">
    <property type="entry name" value="SLL8004 PROTEIN"/>
    <property type="match status" value="1"/>
</dbReference>
<reference evidence="4 5" key="1">
    <citation type="journal article" date="2017" name="Int. J. Syst. Evol. Microbiol.">
        <title>Mucilaginibacterpsychrotolerans sp. nov., isolated from peatlands.</title>
        <authorList>
            <person name="Deng Y."/>
            <person name="Shen L."/>
            <person name="Xu B."/>
            <person name="Liu Y."/>
            <person name="Gu Z."/>
            <person name="Liu H."/>
            <person name="Zhou Y."/>
        </authorList>
    </citation>
    <scope>NUCLEOTIDE SEQUENCE [LARGE SCALE GENOMIC DNA]</scope>
    <source>
        <strain evidence="4 5">NH7-4</strain>
    </source>
</reference>
<evidence type="ECO:0000259" key="3">
    <source>
        <dbReference type="Pfam" id="PF06414"/>
    </source>
</evidence>